<reference evidence="7" key="4">
    <citation type="submission" date="2025-09" db="UniProtKB">
        <authorList>
            <consortium name="Ensembl"/>
        </authorList>
    </citation>
    <scope>IDENTIFICATION</scope>
</reference>
<evidence type="ECO:0000256" key="1">
    <source>
        <dbReference type="ARBA" id="ARBA00022737"/>
    </source>
</evidence>
<dbReference type="GO" id="GO:0061371">
    <property type="term" value="P:determination of heart left/right asymmetry"/>
    <property type="evidence" value="ECO:0007669"/>
    <property type="project" value="Ensembl"/>
</dbReference>
<keyword evidence="1" id="KW-0677">Repeat</keyword>
<organism evidence="7 8">
    <name type="scientific">Esox lucius</name>
    <name type="common">Northern pike</name>
    <dbReference type="NCBI Taxonomy" id="8010"/>
    <lineage>
        <taxon>Eukaryota</taxon>
        <taxon>Metazoa</taxon>
        <taxon>Chordata</taxon>
        <taxon>Craniata</taxon>
        <taxon>Vertebrata</taxon>
        <taxon>Euteleostomi</taxon>
        <taxon>Actinopterygii</taxon>
        <taxon>Neopterygii</taxon>
        <taxon>Teleostei</taxon>
        <taxon>Protacanthopterygii</taxon>
        <taxon>Esociformes</taxon>
        <taxon>Esocidae</taxon>
        <taxon>Esox</taxon>
    </lineage>
</organism>
<dbReference type="STRING" id="8010.ENSELUP00000030733"/>
<feature type="repeat" description="TPR" evidence="5">
    <location>
        <begin position="160"/>
        <end position="193"/>
    </location>
</feature>
<dbReference type="PANTHER" id="PTHR11242">
    <property type="entry name" value="ARYL HYDROCARBON RECEPTOR INTERACTING PROTEIN RELATED"/>
    <property type="match status" value="1"/>
</dbReference>
<dbReference type="InterPro" id="IPR011990">
    <property type="entry name" value="TPR-like_helical_dom_sf"/>
</dbReference>
<reference evidence="7" key="2">
    <citation type="submission" date="2020-02" db="EMBL/GenBank/DDBJ databases">
        <title>Esox lucius (northern pike) genome, fEsoLuc1, primary haplotype.</title>
        <authorList>
            <person name="Myers G."/>
            <person name="Karagic N."/>
            <person name="Meyer A."/>
            <person name="Pippel M."/>
            <person name="Reichard M."/>
            <person name="Winkler S."/>
            <person name="Tracey A."/>
            <person name="Sims Y."/>
            <person name="Howe K."/>
            <person name="Rhie A."/>
            <person name="Formenti G."/>
            <person name="Durbin R."/>
            <person name="Fedrigo O."/>
            <person name="Jarvis E.D."/>
        </authorList>
    </citation>
    <scope>NUCLEOTIDE SEQUENCE [LARGE SCALE GENOMIC DNA]</scope>
</reference>
<dbReference type="PANTHER" id="PTHR11242:SF14">
    <property type="entry name" value="TETRATRICOPEPTIDE REPEAT PROTEIN 9C"/>
    <property type="match status" value="1"/>
</dbReference>
<sequence length="241" mass="26246">MASPGIPRDESLELGPGAAVASFSGSSAKAGVKVDVQLQDAARLKTEGNKFYKEKNIRSAIGRYHRSLLILRSLDSDITAAVKGFGPEAPVLNAGQEDLLRNIQVDCYNNLAGSHRVSLYEGVILQGPPTAACLLQREHTDYTRVLEYSLRVLRWRPGDVKALYRAGVATLELGDAQGAKQYLTQATKGQPNDANVRRHLQRVEERLSTEYQKEKALYQGMFSSGQRNGSGEGASVGVTQK</sequence>
<proteinExistence type="inferred from homology"/>
<dbReference type="Bgee" id="ENSELUG00000008068">
    <property type="expression patterns" value="Expressed in ovary and 14 other cell types or tissues"/>
</dbReference>
<gene>
    <name evidence="7" type="primary">TTC9C</name>
</gene>
<evidence type="ECO:0000256" key="5">
    <source>
        <dbReference type="PROSITE-ProRule" id="PRU00339"/>
    </source>
</evidence>
<evidence type="ECO:0000313" key="8">
    <source>
        <dbReference type="Proteomes" id="UP000265140"/>
    </source>
</evidence>
<feature type="region of interest" description="Disordered" evidence="6">
    <location>
        <begin position="222"/>
        <end position="241"/>
    </location>
</feature>
<evidence type="ECO:0000313" key="7">
    <source>
        <dbReference type="Ensembl" id="ENSELUP00000007250.2"/>
    </source>
</evidence>
<dbReference type="FunCoup" id="A0A3P8XS08">
    <property type="interactions" value="465"/>
</dbReference>
<reference evidence="7" key="3">
    <citation type="submission" date="2025-08" db="UniProtKB">
        <authorList>
            <consortium name="Ensembl"/>
        </authorList>
    </citation>
    <scope>IDENTIFICATION</scope>
</reference>
<dbReference type="SUPFAM" id="SSF48452">
    <property type="entry name" value="TPR-like"/>
    <property type="match status" value="1"/>
</dbReference>
<evidence type="ECO:0000256" key="4">
    <source>
        <dbReference type="ARBA" id="ARBA00040624"/>
    </source>
</evidence>
<keyword evidence="8" id="KW-1185">Reference proteome</keyword>
<evidence type="ECO:0000256" key="2">
    <source>
        <dbReference type="ARBA" id="ARBA00022803"/>
    </source>
</evidence>
<dbReference type="InterPro" id="IPR039663">
    <property type="entry name" value="AIP/AIPL1/TTC9"/>
</dbReference>
<reference evidence="8" key="1">
    <citation type="journal article" date="2014" name="PLoS ONE">
        <title>The genome and linkage map of the northern pike (Esox lucius): conserved synteny revealed between the salmonid sister group and the Neoteleostei.</title>
        <authorList>
            <person name="Rondeau E.B."/>
            <person name="Minkley D.R."/>
            <person name="Leong J.S."/>
            <person name="Messmer A.M."/>
            <person name="Jantzen J.R."/>
            <person name="von Schalburg K.R."/>
            <person name="Lemon C."/>
            <person name="Bird N.H."/>
            <person name="Koop B.F."/>
        </authorList>
    </citation>
    <scope>NUCLEOTIDE SEQUENCE</scope>
</reference>
<dbReference type="GO" id="GO:0060271">
    <property type="term" value="P:cilium assembly"/>
    <property type="evidence" value="ECO:0007669"/>
    <property type="project" value="Ensembl"/>
</dbReference>
<dbReference type="InterPro" id="IPR019734">
    <property type="entry name" value="TPR_rpt"/>
</dbReference>
<name>A0A3P8XS08_ESOLU</name>
<keyword evidence="2 5" id="KW-0802">TPR repeat</keyword>
<dbReference type="PROSITE" id="PS50005">
    <property type="entry name" value="TPR"/>
    <property type="match status" value="1"/>
</dbReference>
<evidence type="ECO:0000256" key="3">
    <source>
        <dbReference type="ARBA" id="ARBA00034486"/>
    </source>
</evidence>
<dbReference type="GeneTree" id="ENSGT00940000161805"/>
<dbReference type="AlphaFoldDB" id="A0A3P8XS08"/>
<dbReference type="Proteomes" id="UP000265140">
    <property type="component" value="Chromosome 4"/>
</dbReference>
<comment type="similarity">
    <text evidence="3">Belongs to the TTC9 family.</text>
</comment>
<dbReference type="InParanoid" id="A0A3P8XS08"/>
<dbReference type="OMA" id="ETRVEMA"/>
<dbReference type="GO" id="GO:0032474">
    <property type="term" value="P:otolith morphogenesis"/>
    <property type="evidence" value="ECO:0007669"/>
    <property type="project" value="Ensembl"/>
</dbReference>
<dbReference type="Gene3D" id="1.25.40.10">
    <property type="entry name" value="Tetratricopeptide repeat domain"/>
    <property type="match status" value="1"/>
</dbReference>
<evidence type="ECO:0000256" key="6">
    <source>
        <dbReference type="SAM" id="MobiDB-lite"/>
    </source>
</evidence>
<accession>A0A3P8XS08</accession>
<protein>
    <recommendedName>
        <fullName evidence="4">Tetratricopeptide repeat protein 9C</fullName>
    </recommendedName>
</protein>
<dbReference type="Ensembl" id="ENSELUT00000007569.3">
    <property type="protein sequence ID" value="ENSELUP00000007250.2"/>
    <property type="gene ID" value="ENSELUG00000008068.3"/>
</dbReference>